<dbReference type="PANTHER" id="PTHR37089">
    <property type="entry name" value="PROTEIN U-RELATED"/>
    <property type="match status" value="1"/>
</dbReference>
<dbReference type="PANTHER" id="PTHR37089:SF1">
    <property type="entry name" value="MEMBRANE PROTEIN"/>
    <property type="match status" value="1"/>
</dbReference>
<keyword evidence="4" id="KW-1185">Reference proteome</keyword>
<gene>
    <name evidence="3" type="ORF">BWR60_16035</name>
</gene>
<evidence type="ECO:0000259" key="2">
    <source>
        <dbReference type="Pfam" id="PF05229"/>
    </source>
</evidence>
<dbReference type="Proteomes" id="UP000196655">
    <property type="component" value="Unassembled WGS sequence"/>
</dbReference>
<protein>
    <recommendedName>
        <fullName evidence="2">Spore coat protein U/FanG domain-containing protein</fullName>
    </recommendedName>
</protein>
<dbReference type="RefSeq" id="WP_088152030.1">
    <property type="nucleotide sequence ID" value="NZ_NHON01000028.1"/>
</dbReference>
<dbReference type="EMBL" id="NHON01000028">
    <property type="protein sequence ID" value="OWJ66100.1"/>
    <property type="molecule type" value="Genomic_DNA"/>
</dbReference>
<dbReference type="InterPro" id="IPR007893">
    <property type="entry name" value="Spore_coat_U/FanG"/>
</dbReference>
<dbReference type="Pfam" id="PF05229">
    <property type="entry name" value="SCPU"/>
    <property type="match status" value="1"/>
</dbReference>
<dbReference type="OrthoDB" id="7338822at2"/>
<keyword evidence="1" id="KW-0732">Signal</keyword>
<evidence type="ECO:0000256" key="1">
    <source>
        <dbReference type="SAM" id="SignalP"/>
    </source>
</evidence>
<dbReference type="InterPro" id="IPR053167">
    <property type="entry name" value="Spore_coat_component"/>
</dbReference>
<evidence type="ECO:0000313" key="4">
    <source>
        <dbReference type="Proteomes" id="UP000196655"/>
    </source>
</evidence>
<feature type="chain" id="PRO_5011967642" description="Spore coat protein U/FanG domain-containing protein" evidence="1">
    <location>
        <begin position="29"/>
        <end position="338"/>
    </location>
</feature>
<reference evidence="4" key="1">
    <citation type="submission" date="2017-05" db="EMBL/GenBank/DDBJ databases">
        <authorList>
            <person name="Macchi M."/>
            <person name="Festa S."/>
            <person name="Coppotelli B.M."/>
            <person name="Morelli I.S."/>
        </authorList>
    </citation>
    <scope>NUCLEOTIDE SEQUENCE [LARGE SCALE GENOMIC DNA]</scope>
    <source>
        <strain evidence="4">I</strain>
    </source>
</reference>
<accession>A0A211ZLH4</accession>
<name>A0A211ZLH4_9PROT</name>
<dbReference type="SMART" id="SM00972">
    <property type="entry name" value="SCPU"/>
    <property type="match status" value="1"/>
</dbReference>
<evidence type="ECO:0000313" key="3">
    <source>
        <dbReference type="EMBL" id="OWJ66100.1"/>
    </source>
</evidence>
<feature type="domain" description="Spore coat protein U/FanG" evidence="2">
    <location>
        <begin position="199"/>
        <end position="335"/>
    </location>
</feature>
<dbReference type="AlphaFoldDB" id="A0A211ZLH4"/>
<comment type="caution">
    <text evidence="3">The sequence shown here is derived from an EMBL/GenBank/DDBJ whole genome shotgun (WGS) entry which is preliminary data.</text>
</comment>
<feature type="signal peptide" evidence="1">
    <location>
        <begin position="1"/>
        <end position="28"/>
    </location>
</feature>
<sequence length="338" mass="35789">MTSLSRLLVLLSFAAAATLLFAPADARAQTCIVKTPPSFGSVTVDIVPNTGATVSGVEVRYKCTRPSSFTSVRVCAYIRATGNQIGPSDYTTYQTKDADSRLAWQMKENFNRLYAQDGGGSQSTGGILMYFGSSPGSASGTDIEGSNLLTLTYIDRQQQDRVRSGTYTDSYQLVSKYLFNPGNASCEAGLSNPSGTIVTNFTLTAVVPKNCQFENFQDVDFGSWGSVAAAQASSAGVRQFGNVGIRCTYQTPYSITIGDGQNVSGGTRRMRNGTDYLAYALFQPGCNTAWTTASPLAGTGNTVNLINNHQVCAQLATPLAVAPAAGIYTDLVVVTATF</sequence>
<organism evidence="3 4">
    <name type="scientific">Inquilinus limosus</name>
    <dbReference type="NCBI Taxonomy" id="171674"/>
    <lineage>
        <taxon>Bacteria</taxon>
        <taxon>Pseudomonadati</taxon>
        <taxon>Pseudomonadota</taxon>
        <taxon>Alphaproteobacteria</taxon>
        <taxon>Rhodospirillales</taxon>
        <taxon>Rhodospirillaceae</taxon>
        <taxon>Inquilinus</taxon>
    </lineage>
</organism>
<proteinExistence type="predicted"/>